<keyword evidence="5 10" id="KW-1133">Transmembrane helix</keyword>
<dbReference type="PROSITE" id="PS50271">
    <property type="entry name" value="ZF_UBP"/>
    <property type="match status" value="1"/>
</dbReference>
<dbReference type="GO" id="GO:0051453">
    <property type="term" value="P:regulation of intracellular pH"/>
    <property type="evidence" value="ECO:0007669"/>
    <property type="project" value="TreeGrafter"/>
</dbReference>
<feature type="transmembrane region" description="Helical" evidence="10">
    <location>
        <begin position="333"/>
        <end position="359"/>
    </location>
</feature>
<evidence type="ECO:0000256" key="3">
    <source>
        <dbReference type="ARBA" id="ARBA00022475"/>
    </source>
</evidence>
<feature type="transmembrane region" description="Helical" evidence="10">
    <location>
        <begin position="79"/>
        <end position="99"/>
    </location>
</feature>
<evidence type="ECO:0000256" key="2">
    <source>
        <dbReference type="ARBA" id="ARBA00022448"/>
    </source>
</evidence>
<dbReference type="GO" id="GO:0098719">
    <property type="term" value="P:sodium ion import across plasma membrane"/>
    <property type="evidence" value="ECO:0007669"/>
    <property type="project" value="TreeGrafter"/>
</dbReference>
<name>A0A6J4NWQ6_9ACTN</name>
<evidence type="ECO:0000256" key="6">
    <source>
        <dbReference type="ARBA" id="ARBA00023053"/>
    </source>
</evidence>
<feature type="transmembrane region" description="Helical" evidence="10">
    <location>
        <begin position="111"/>
        <end position="134"/>
    </location>
</feature>
<feature type="transmembrane region" description="Helical" evidence="10">
    <location>
        <begin position="295"/>
        <end position="313"/>
    </location>
</feature>
<evidence type="ECO:0000256" key="10">
    <source>
        <dbReference type="RuleBase" id="RU366002"/>
    </source>
</evidence>
<evidence type="ECO:0000256" key="7">
    <source>
        <dbReference type="ARBA" id="ARBA00023065"/>
    </source>
</evidence>
<dbReference type="Pfam" id="PF00999">
    <property type="entry name" value="Na_H_Exchanger"/>
    <property type="match status" value="1"/>
</dbReference>
<gene>
    <name evidence="12" type="ORF">AVDCRST_MAG75-1833</name>
</gene>
<dbReference type="GO" id="GO:0008270">
    <property type="term" value="F:zinc ion binding"/>
    <property type="evidence" value="ECO:0007669"/>
    <property type="project" value="InterPro"/>
</dbReference>
<dbReference type="PANTHER" id="PTHR10110:SF86">
    <property type="entry name" value="SODIUM_HYDROGEN EXCHANGER 7"/>
    <property type="match status" value="1"/>
</dbReference>
<comment type="subcellular location">
    <subcellularLocation>
        <location evidence="1 10">Cell membrane</location>
        <topology evidence="1 10">Multi-pass membrane protein</topology>
    </subcellularLocation>
</comment>
<dbReference type="InterPro" id="IPR018422">
    <property type="entry name" value="Cation/H_exchanger_CPA1"/>
</dbReference>
<keyword evidence="8 10" id="KW-0472">Membrane</keyword>
<keyword evidence="6 10" id="KW-0915">Sodium</keyword>
<dbReference type="GO" id="GO:0015386">
    <property type="term" value="F:potassium:proton antiporter activity"/>
    <property type="evidence" value="ECO:0007669"/>
    <property type="project" value="TreeGrafter"/>
</dbReference>
<dbReference type="Pfam" id="PF02148">
    <property type="entry name" value="zf-UBP"/>
    <property type="match status" value="1"/>
</dbReference>
<comment type="function">
    <text evidence="10">Na(+)/H(+) antiporter that extrudes sodium in exchange for external protons.</text>
</comment>
<dbReference type="AlphaFoldDB" id="A0A6J4NWQ6"/>
<protein>
    <submittedName>
        <fullName evidence="12">Na+/H+ antiporter</fullName>
    </submittedName>
</protein>
<evidence type="ECO:0000256" key="4">
    <source>
        <dbReference type="ARBA" id="ARBA00022692"/>
    </source>
</evidence>
<dbReference type="GO" id="GO:0005886">
    <property type="term" value="C:plasma membrane"/>
    <property type="evidence" value="ECO:0007669"/>
    <property type="project" value="UniProtKB-SubCell"/>
</dbReference>
<evidence type="ECO:0000256" key="9">
    <source>
        <dbReference type="ARBA" id="ARBA00023201"/>
    </source>
</evidence>
<feature type="transmembrane region" description="Helical" evidence="10">
    <location>
        <begin position="206"/>
        <end position="229"/>
    </location>
</feature>
<dbReference type="GO" id="GO:0015385">
    <property type="term" value="F:sodium:proton antiporter activity"/>
    <property type="evidence" value="ECO:0007669"/>
    <property type="project" value="InterPro"/>
</dbReference>
<evidence type="ECO:0000256" key="8">
    <source>
        <dbReference type="ARBA" id="ARBA00023136"/>
    </source>
</evidence>
<evidence type="ECO:0000256" key="1">
    <source>
        <dbReference type="ARBA" id="ARBA00004651"/>
    </source>
</evidence>
<dbReference type="Gene3D" id="3.30.40.10">
    <property type="entry name" value="Zinc/RING finger domain, C3HC4 (zinc finger)"/>
    <property type="match status" value="1"/>
</dbReference>
<dbReference type="InterPro" id="IPR006153">
    <property type="entry name" value="Cation/H_exchanger_TM"/>
</dbReference>
<keyword evidence="7 10" id="KW-0406">Ion transport</keyword>
<dbReference type="SUPFAM" id="SSF57850">
    <property type="entry name" value="RING/U-box"/>
    <property type="match status" value="1"/>
</dbReference>
<dbReference type="EMBL" id="CADCUO010000114">
    <property type="protein sequence ID" value="CAA9395947.1"/>
    <property type="molecule type" value="Genomic_DNA"/>
</dbReference>
<dbReference type="InterPro" id="IPR004705">
    <property type="entry name" value="Cation/H_exchanger_CPA1_bac"/>
</dbReference>
<feature type="transmembrane region" description="Helical" evidence="10">
    <location>
        <begin position="265"/>
        <end position="283"/>
    </location>
</feature>
<feature type="transmembrane region" description="Helical" evidence="10">
    <location>
        <begin position="56"/>
        <end position="73"/>
    </location>
</feature>
<keyword evidence="4 10" id="KW-0812">Transmembrane</keyword>
<sequence>MVLLDGHESILTRRTVAAPGTRLCHHVRVHIAFGILAIVATVVAGAAVAERLRVPAPLLLMLIGIAGSFVPFIDEPELSSELVLVGFLPPLLYAAAIRTSVIDFRANRRSIAFLSILLVVITALGVGLITWAILPVPFAAAFALGAVVAPPDAVAATSIARRIGLPRRIITVLEGESLVNDATAITCLRLALIAIGSAVTVTQVTVGFLVAAVGGIAAGLAVAQVATMIRKPLNEPVLDTAISLMVPFAAYICAESLGWGDFHGSGVIAVVVAGLTLGHRSPVVQSGRSRLNSRINWATIQFLLENAVFLLIGLQTRRILANVAGSDLSNTRIALFCLAVLVGVIALRLLWVAAARVALFRRGSDDAYVPTWAATVVVGWAGLRGVVTLATALLIPPSVPHQPVLVFAAMVVTAGTLLLQGLSLPWLVRKLGLRGPDRRSDALQAATVLQSSGNAALSALERVRQPTDSSETVALLQERIRSRANELWERLGAATELETPAEEYRRLRLLTLQAEREEVLKIRASGSVDHEVIEDVLESFDIEESMLTAATDRSDRAGDEPPLEVPQHPDGSCTHLEQSGVQVEPAGSGVCEDCLREGTRPVHLRVCLTCGNVGCCDSSVGRHAHRHFHTSHHPVMRSFEPNESWRWCYIDERIS</sequence>
<keyword evidence="3 10" id="KW-1003">Cell membrane</keyword>
<feature type="transmembrane region" description="Helical" evidence="10">
    <location>
        <begin position="371"/>
        <end position="395"/>
    </location>
</feature>
<evidence type="ECO:0000256" key="5">
    <source>
        <dbReference type="ARBA" id="ARBA00022989"/>
    </source>
</evidence>
<dbReference type="InterPro" id="IPR001607">
    <property type="entry name" value="Znf_UBP"/>
</dbReference>
<keyword evidence="9 10" id="KW-0739">Sodium transport</keyword>
<feature type="transmembrane region" description="Helical" evidence="10">
    <location>
        <begin position="29"/>
        <end position="49"/>
    </location>
</feature>
<proteinExistence type="inferred from homology"/>
<comment type="similarity">
    <text evidence="10">Belongs to the monovalent cation:proton antiporter 1 (CPA1) transporter (TC 2.A.36) family.</text>
</comment>
<accession>A0A6J4NWQ6</accession>
<feature type="transmembrane region" description="Helical" evidence="10">
    <location>
        <begin position="140"/>
        <end position="160"/>
    </location>
</feature>
<reference evidence="12" key="1">
    <citation type="submission" date="2020-02" db="EMBL/GenBank/DDBJ databases">
        <authorList>
            <person name="Meier V. D."/>
        </authorList>
    </citation>
    <scope>NUCLEOTIDE SEQUENCE</scope>
    <source>
        <strain evidence="12">AVDCRST_MAG75</strain>
    </source>
</reference>
<dbReference type="PANTHER" id="PTHR10110">
    <property type="entry name" value="SODIUM/HYDROGEN EXCHANGER"/>
    <property type="match status" value="1"/>
</dbReference>
<dbReference type="Gene3D" id="6.10.140.1330">
    <property type="match status" value="1"/>
</dbReference>
<organism evidence="12">
    <name type="scientific">uncultured Propionibacteriaceae bacterium</name>
    <dbReference type="NCBI Taxonomy" id="257457"/>
    <lineage>
        <taxon>Bacteria</taxon>
        <taxon>Bacillati</taxon>
        <taxon>Actinomycetota</taxon>
        <taxon>Actinomycetes</taxon>
        <taxon>Propionibacteriales</taxon>
        <taxon>Propionibacteriaceae</taxon>
        <taxon>environmental samples</taxon>
    </lineage>
</organism>
<dbReference type="InterPro" id="IPR013083">
    <property type="entry name" value="Znf_RING/FYVE/PHD"/>
</dbReference>
<feature type="transmembrane region" description="Helical" evidence="10">
    <location>
        <begin position="407"/>
        <end position="428"/>
    </location>
</feature>
<keyword evidence="10" id="KW-0050">Antiport</keyword>
<feature type="domain" description="UBP-type" evidence="11">
    <location>
        <begin position="571"/>
        <end position="655"/>
    </location>
</feature>
<evidence type="ECO:0000313" key="12">
    <source>
        <dbReference type="EMBL" id="CAA9395947.1"/>
    </source>
</evidence>
<dbReference type="NCBIfam" id="TIGR00831">
    <property type="entry name" value="a_cpa1"/>
    <property type="match status" value="1"/>
</dbReference>
<evidence type="ECO:0000259" key="11">
    <source>
        <dbReference type="PROSITE" id="PS50271"/>
    </source>
</evidence>
<keyword evidence="2 10" id="KW-0813">Transport</keyword>